<gene>
    <name evidence="2" type="ORF">ACJ72_00169</name>
</gene>
<feature type="region of interest" description="Disordered" evidence="1">
    <location>
        <begin position="305"/>
        <end position="324"/>
    </location>
</feature>
<dbReference type="OrthoDB" id="5385189at2759"/>
<dbReference type="AlphaFoldDB" id="A0A1B7P8S7"/>
<protein>
    <submittedName>
        <fullName evidence="2">Uncharacterized protein</fullName>
    </submittedName>
</protein>
<name>A0A1B7P8S7_9EURO</name>
<dbReference type="SUPFAM" id="SSF48371">
    <property type="entry name" value="ARM repeat"/>
    <property type="match status" value="1"/>
</dbReference>
<dbReference type="Proteomes" id="UP000091918">
    <property type="component" value="Unassembled WGS sequence"/>
</dbReference>
<dbReference type="InterPro" id="IPR016024">
    <property type="entry name" value="ARM-type_fold"/>
</dbReference>
<evidence type="ECO:0000256" key="1">
    <source>
        <dbReference type="SAM" id="MobiDB-lite"/>
    </source>
</evidence>
<keyword evidence="3" id="KW-1185">Reference proteome</keyword>
<reference evidence="2 3" key="1">
    <citation type="submission" date="2015-07" db="EMBL/GenBank/DDBJ databases">
        <title>Emmonsia species relationships and genome sequence.</title>
        <authorList>
            <person name="Cuomo C.A."/>
            <person name="Schwartz I.S."/>
            <person name="Kenyon C."/>
            <person name="de Hoog G.S."/>
            <person name="Govender N.P."/>
            <person name="Botha A."/>
            <person name="Moreno L."/>
            <person name="de Vries M."/>
            <person name="Munoz J.F."/>
            <person name="Stielow J.B."/>
        </authorList>
    </citation>
    <scope>NUCLEOTIDE SEQUENCE [LARGE SCALE GENOMIC DNA]</scope>
    <source>
        <strain evidence="2 3">CBS 136260</strain>
    </source>
</reference>
<feature type="compositionally biased region" description="Basic and acidic residues" evidence="1">
    <location>
        <begin position="340"/>
        <end position="353"/>
    </location>
</feature>
<organism evidence="2 3">
    <name type="scientific">Emergomyces africanus</name>
    <dbReference type="NCBI Taxonomy" id="1955775"/>
    <lineage>
        <taxon>Eukaryota</taxon>
        <taxon>Fungi</taxon>
        <taxon>Dikarya</taxon>
        <taxon>Ascomycota</taxon>
        <taxon>Pezizomycotina</taxon>
        <taxon>Eurotiomycetes</taxon>
        <taxon>Eurotiomycetidae</taxon>
        <taxon>Onygenales</taxon>
        <taxon>Ajellomycetaceae</taxon>
        <taxon>Emergomyces</taxon>
    </lineage>
</organism>
<accession>A0A1B7P8S7</accession>
<evidence type="ECO:0000313" key="2">
    <source>
        <dbReference type="EMBL" id="OAX85444.1"/>
    </source>
</evidence>
<feature type="region of interest" description="Disordered" evidence="1">
    <location>
        <begin position="336"/>
        <end position="357"/>
    </location>
</feature>
<proteinExistence type="predicted"/>
<sequence length="395" mass="44617">MVSQNNDRVVWLCLGVTLFFAVRGIAAELHRIRELTAIRNGEKDDQVIGEGTEDGNKYICPPVGIWELTNTSALKLETLQKLSESTSFDLRAAALRIISERSTKGSARDLLLEDLSSKDPATRNKALNALYFLVSNRALSRSSVTSRLKDLTTYTALIDCLCNFLAEHNEENNETISPIFPELDRKNIPAALEAGVISRWLSKYPFPCAAHDESKRVDVVVLTKTWYTDDTVMSSIISTLSSHQEGVNQLRKYGLMGSRMEEHTGSVYDDETGGDYDDDGDRDDGDSDNDSDVWMVGGEDTAGLPLWAGGRRRQEGTAEEQALRRRRREAMVFSEGGRPLGRDDIIHPTRNREDEELDAELEQLADEVDRELREEELAAERRERQRRSWPMWPFS</sequence>
<dbReference type="EMBL" id="LGUA01000008">
    <property type="protein sequence ID" value="OAX85444.1"/>
    <property type="molecule type" value="Genomic_DNA"/>
</dbReference>
<feature type="region of interest" description="Disordered" evidence="1">
    <location>
        <begin position="263"/>
        <end position="296"/>
    </location>
</feature>
<comment type="caution">
    <text evidence="2">The sequence shown here is derived from an EMBL/GenBank/DDBJ whole genome shotgun (WGS) entry which is preliminary data.</text>
</comment>
<evidence type="ECO:0000313" key="3">
    <source>
        <dbReference type="Proteomes" id="UP000091918"/>
    </source>
</evidence>
<feature type="compositionally biased region" description="Acidic residues" evidence="1">
    <location>
        <begin position="268"/>
        <end position="291"/>
    </location>
</feature>